<proteinExistence type="predicted"/>
<organism evidence="3 4">
    <name type="scientific">Gluconobacter thailandicus</name>
    <dbReference type="NCBI Taxonomy" id="257438"/>
    <lineage>
        <taxon>Bacteria</taxon>
        <taxon>Pseudomonadati</taxon>
        <taxon>Pseudomonadota</taxon>
        <taxon>Alphaproteobacteria</taxon>
        <taxon>Acetobacterales</taxon>
        <taxon>Acetobacteraceae</taxon>
        <taxon>Gluconobacter</taxon>
    </lineage>
</organism>
<evidence type="ECO:0000313" key="3">
    <source>
        <dbReference type="EMBL" id="QEH96261.1"/>
    </source>
</evidence>
<gene>
    <name evidence="3" type="ORF">FXF46_08210</name>
</gene>
<feature type="region of interest" description="Disordered" evidence="1">
    <location>
        <begin position="1"/>
        <end position="23"/>
    </location>
</feature>
<protein>
    <submittedName>
        <fullName evidence="3">Hint domain-containing protein</fullName>
    </submittedName>
</protein>
<name>A0AAP9ERC9_GLUTH</name>
<dbReference type="Proteomes" id="UP000323560">
    <property type="component" value="Chromosome"/>
</dbReference>
<dbReference type="RefSeq" id="WP_148620295.1">
    <property type="nucleotide sequence ID" value="NZ_CP043043.1"/>
</dbReference>
<reference evidence="3 4" key="1">
    <citation type="submission" date="2019-08" db="EMBL/GenBank/DDBJ databases">
        <title>Gluconobacter frateurii HD924 genome.</title>
        <authorList>
            <person name="Liu Y."/>
            <person name="Zhang P."/>
        </authorList>
    </citation>
    <scope>NUCLEOTIDE SEQUENCE [LARGE SCALE GENOMIC DNA]</scope>
    <source>
        <strain evidence="3 4">HD924</strain>
    </source>
</reference>
<dbReference type="SUPFAM" id="SSF51294">
    <property type="entry name" value="Hedgehog/intein (Hint) domain"/>
    <property type="match status" value="1"/>
</dbReference>
<dbReference type="AlphaFoldDB" id="A0AAP9ERC9"/>
<feature type="domain" description="Hedgehog/Intein (Hint)" evidence="2">
    <location>
        <begin position="197"/>
        <end position="336"/>
    </location>
</feature>
<sequence>MTNTTDWSSIPQKGGDLGTDGQETIVTGSPSTAVDSLTIHGTVDLNNNKTVEVQTLTLSSNSLLVINAGTNFKLNASTLPAGTIKMNGGSFTDTNAYGSAGPLVFDFGDPAANSSVSINAYNNTNVSFANVAPGDNITFLNSYGAVKLVDSGDGVITVTDSSGKTLSTLHTAKNPQGTYYKAADFSTSSSGNNSTLTCFLAGSMILTPTGEVAVESLEAGDNVIVNVAGREEIRPVTWAGRRSMMVRADLPADEAGYPVRILADAISPGVPHQDLLVTAEHCLFLDGKFVPARMLVNGRSIHYDLSITSYEYFHIETAEHSVITANGLLTESYLNTGNRGSFRQEGSVVSIGGVIKSWAEDAAAPLTTARETVEPVFHAIAARAEAIGVSEHAQAVTLTDDADLHLVTEDGTILRKMRETNGYAMFMLPQNVRTVRLMSRTSRPADVIGPFVDDRRQLGVLVGSVVLYDAGSTTNLSAHLTEETLSGWSALESQTARWTTGNAEIQIKDRAAHSIAMLGVQILSNSQYIVSEAKIAAALTA</sequence>
<evidence type="ECO:0000256" key="1">
    <source>
        <dbReference type="SAM" id="MobiDB-lite"/>
    </source>
</evidence>
<dbReference type="InterPro" id="IPR028992">
    <property type="entry name" value="Hedgehog/Intein_dom"/>
</dbReference>
<evidence type="ECO:0000259" key="2">
    <source>
        <dbReference type="Pfam" id="PF13403"/>
    </source>
</evidence>
<feature type="compositionally biased region" description="Polar residues" evidence="1">
    <location>
        <begin position="1"/>
        <end position="11"/>
    </location>
</feature>
<dbReference type="Gene3D" id="2.170.16.10">
    <property type="entry name" value="Hedgehog/Intein (Hint) domain"/>
    <property type="match status" value="1"/>
</dbReference>
<dbReference type="Pfam" id="PF13403">
    <property type="entry name" value="Hint_2"/>
    <property type="match status" value="1"/>
</dbReference>
<dbReference type="EMBL" id="CP043043">
    <property type="protein sequence ID" value="QEH96261.1"/>
    <property type="molecule type" value="Genomic_DNA"/>
</dbReference>
<accession>A0AAP9ERC9</accession>
<evidence type="ECO:0000313" key="4">
    <source>
        <dbReference type="Proteomes" id="UP000323560"/>
    </source>
</evidence>
<dbReference type="KEGG" id="gti:FXF46_08210"/>
<dbReference type="InterPro" id="IPR036844">
    <property type="entry name" value="Hint_dom_sf"/>
</dbReference>